<name>A0A523BCF4_9CREN</name>
<evidence type="ECO:0008006" key="6">
    <source>
        <dbReference type="Google" id="ProtNLM"/>
    </source>
</evidence>
<keyword evidence="1" id="KW-0472">Membrane</keyword>
<feature type="transmembrane region" description="Helical" evidence="1">
    <location>
        <begin position="37"/>
        <end position="55"/>
    </location>
</feature>
<evidence type="ECO:0000256" key="1">
    <source>
        <dbReference type="SAM" id="Phobius"/>
    </source>
</evidence>
<comment type="caution">
    <text evidence="3">The sequence shown here is derived from an EMBL/GenBank/DDBJ whole genome shotgun (WGS) entry which is preliminary data.</text>
</comment>
<evidence type="ECO:0000313" key="4">
    <source>
        <dbReference type="Proteomes" id="UP000316080"/>
    </source>
</evidence>
<feature type="transmembrane region" description="Helical" evidence="1">
    <location>
        <begin position="7"/>
        <end position="25"/>
    </location>
</feature>
<dbReference type="EMBL" id="QNVI01000045">
    <property type="protein sequence ID" value="TDA38639.1"/>
    <property type="molecule type" value="Genomic_DNA"/>
</dbReference>
<feature type="transmembrane region" description="Helical" evidence="1">
    <location>
        <begin position="93"/>
        <end position="118"/>
    </location>
</feature>
<dbReference type="EMBL" id="RXIH01000006">
    <property type="protein sequence ID" value="RZN57474.1"/>
    <property type="molecule type" value="Genomic_DNA"/>
</dbReference>
<organism evidence="3 5">
    <name type="scientific">Thermoproteota archaeon</name>
    <dbReference type="NCBI Taxonomy" id="2056631"/>
    <lineage>
        <taxon>Archaea</taxon>
        <taxon>Thermoproteota</taxon>
    </lineage>
</organism>
<dbReference type="Proteomes" id="UP000316080">
    <property type="component" value="Unassembled WGS sequence"/>
</dbReference>
<gene>
    <name evidence="3" type="ORF">DSO09_03960</name>
    <name evidence="2" type="ORF">EF809_00775</name>
</gene>
<dbReference type="Gene3D" id="1.10.1760.20">
    <property type="match status" value="1"/>
</dbReference>
<accession>A0A523BCF4</accession>
<evidence type="ECO:0000313" key="3">
    <source>
        <dbReference type="EMBL" id="TDA38639.1"/>
    </source>
</evidence>
<dbReference type="Proteomes" id="UP000317265">
    <property type="component" value="Unassembled WGS sequence"/>
</dbReference>
<keyword evidence="1" id="KW-1133">Transmembrane helix</keyword>
<proteinExistence type="predicted"/>
<dbReference type="AlphaFoldDB" id="A0A523BCF4"/>
<keyword evidence="1" id="KW-0812">Transmembrane</keyword>
<evidence type="ECO:0000313" key="2">
    <source>
        <dbReference type="EMBL" id="RZN57474.1"/>
    </source>
</evidence>
<reference evidence="2 4" key="2">
    <citation type="journal article" date="2019" name="Nat. Microbiol.">
        <title>Wide diversity of methane and short-chain alkane metabolisms in uncultured archaea.</title>
        <authorList>
            <person name="Borrel G."/>
            <person name="Adam P.S."/>
            <person name="McKay L.J."/>
            <person name="Chen L.X."/>
            <person name="Sierra-Garcia I.N."/>
            <person name="Sieber C.M."/>
            <person name="Letourneur Q."/>
            <person name="Ghozlane A."/>
            <person name="Andersen G.L."/>
            <person name="Li W.J."/>
            <person name="Hallam S.J."/>
            <person name="Muyzer G."/>
            <person name="de Oliveira V.M."/>
            <person name="Inskeep W.P."/>
            <person name="Banfield J.F."/>
            <person name="Gribaldo S."/>
        </authorList>
    </citation>
    <scope>NUCLEOTIDE SEQUENCE [LARGE SCALE GENOMIC DNA]</scope>
    <source>
        <strain evidence="2">Verst-YHS</strain>
    </source>
</reference>
<evidence type="ECO:0000313" key="5">
    <source>
        <dbReference type="Proteomes" id="UP000317265"/>
    </source>
</evidence>
<reference evidence="3 5" key="1">
    <citation type="journal article" date="2019" name="Nat. Microbiol.">
        <title>Expanding anaerobic alkane metabolism in the domain of Archaea.</title>
        <authorList>
            <person name="Wang Y."/>
            <person name="Wegener G."/>
            <person name="Hou J."/>
            <person name="Wang F."/>
            <person name="Xiao X."/>
        </authorList>
    </citation>
    <scope>NUCLEOTIDE SEQUENCE [LARGE SCALE GENOMIC DNA]</scope>
    <source>
        <strain evidence="3">WYZ-LMO11</strain>
    </source>
</reference>
<protein>
    <recommendedName>
        <fullName evidence="6">ECF transporter S component</fullName>
    </recommendedName>
</protein>
<sequence length="186" mass="19666">MNKNIPYMAIFGALSVIMSAIRVSFPLGNPNLGSTPVSISAIILNARSTFIVGIIKGLGVSIWTGQALLEMAAGIGDGIMGVFTNLLNKKIGPMFAVIIGQFSRFIFTSGMIALVLGVTSVISPEIAYPLIGRFISTSTSLSLIDVIFLIWLAMIPAITTSIIANVIVSIVIVITLKKSGLLKRLV</sequence>
<feature type="transmembrane region" description="Helical" evidence="1">
    <location>
        <begin position="157"/>
        <end position="176"/>
    </location>
</feature>